<keyword evidence="2" id="KW-1185">Reference proteome</keyword>
<name>A0A844HSQ1_9RHOB</name>
<protein>
    <submittedName>
        <fullName evidence="1">Uncharacterized protein</fullName>
    </submittedName>
</protein>
<evidence type="ECO:0000313" key="2">
    <source>
        <dbReference type="Proteomes" id="UP000449846"/>
    </source>
</evidence>
<evidence type="ECO:0000313" key="1">
    <source>
        <dbReference type="EMBL" id="MTH62118.1"/>
    </source>
</evidence>
<proteinExistence type="predicted"/>
<dbReference type="OrthoDB" id="7775511at2"/>
<reference evidence="1 2" key="1">
    <citation type="submission" date="2019-11" db="EMBL/GenBank/DDBJ databases">
        <authorList>
            <person name="Dong K."/>
        </authorList>
    </citation>
    <scope>NUCLEOTIDE SEQUENCE [LARGE SCALE GENOMIC DNA]</scope>
    <source>
        <strain evidence="1 2">NBRC 112902</strain>
    </source>
</reference>
<dbReference type="AlphaFoldDB" id="A0A844HSQ1"/>
<gene>
    <name evidence="1" type="ORF">GL300_23245</name>
</gene>
<dbReference type="Proteomes" id="UP000449846">
    <property type="component" value="Unassembled WGS sequence"/>
</dbReference>
<dbReference type="EMBL" id="WMIG01000026">
    <property type="protein sequence ID" value="MTH62118.1"/>
    <property type="molecule type" value="Genomic_DNA"/>
</dbReference>
<dbReference type="RefSeq" id="WP_155042069.1">
    <property type="nucleotide sequence ID" value="NZ_WMIG01000026.1"/>
</dbReference>
<sequence>MISLKRGVSLRLALKFTPEEWADLEPLDYATATFKARNGRGFSLEADLEPVAQCLYVRAETEEWPVGKGSLDIRLIGSGINAALPELADIPLIVL</sequence>
<comment type="caution">
    <text evidence="1">The sequence shown here is derived from an EMBL/GenBank/DDBJ whole genome shotgun (WGS) entry which is preliminary data.</text>
</comment>
<accession>A0A844HSQ1</accession>
<organism evidence="1 2">
    <name type="scientific">Paracoccus litorisediminis</name>
    <dbReference type="NCBI Taxonomy" id="2006130"/>
    <lineage>
        <taxon>Bacteria</taxon>
        <taxon>Pseudomonadati</taxon>
        <taxon>Pseudomonadota</taxon>
        <taxon>Alphaproteobacteria</taxon>
        <taxon>Rhodobacterales</taxon>
        <taxon>Paracoccaceae</taxon>
        <taxon>Paracoccus</taxon>
    </lineage>
</organism>